<evidence type="ECO:0000313" key="2">
    <source>
        <dbReference type="EMBL" id="MFC6954901.1"/>
    </source>
</evidence>
<gene>
    <name evidence="2" type="ORF">ACFQGB_18695</name>
</gene>
<dbReference type="EMBL" id="JBHSXN010000004">
    <property type="protein sequence ID" value="MFC6954901.1"/>
    <property type="molecule type" value="Genomic_DNA"/>
</dbReference>
<proteinExistence type="predicted"/>
<dbReference type="Proteomes" id="UP001596395">
    <property type="component" value="Unassembled WGS sequence"/>
</dbReference>
<reference evidence="2 3" key="1">
    <citation type="journal article" date="2019" name="Int. J. Syst. Evol. Microbiol.">
        <title>The Global Catalogue of Microorganisms (GCM) 10K type strain sequencing project: providing services to taxonomists for standard genome sequencing and annotation.</title>
        <authorList>
            <consortium name="The Broad Institute Genomics Platform"/>
            <consortium name="The Broad Institute Genome Sequencing Center for Infectious Disease"/>
            <person name="Wu L."/>
            <person name="Ma J."/>
        </authorList>
    </citation>
    <scope>NUCLEOTIDE SEQUENCE [LARGE SCALE GENOMIC DNA]</scope>
    <source>
        <strain evidence="2 3">GX26</strain>
    </source>
</reference>
<comment type="caution">
    <text evidence="2">The sequence shown here is derived from an EMBL/GenBank/DDBJ whole genome shotgun (WGS) entry which is preliminary data.</text>
</comment>
<feature type="region of interest" description="Disordered" evidence="1">
    <location>
        <begin position="117"/>
        <end position="140"/>
    </location>
</feature>
<feature type="compositionally biased region" description="Acidic residues" evidence="1">
    <location>
        <begin position="130"/>
        <end position="140"/>
    </location>
</feature>
<evidence type="ECO:0000313" key="3">
    <source>
        <dbReference type="Proteomes" id="UP001596395"/>
    </source>
</evidence>
<protein>
    <recommendedName>
        <fullName evidence="4">Halobacterial output domain-containing protein</fullName>
    </recommendedName>
</protein>
<dbReference type="AlphaFoldDB" id="A0ABD5VPV9"/>
<accession>A0ABD5VPV9</accession>
<evidence type="ECO:0008006" key="4">
    <source>
        <dbReference type="Google" id="ProtNLM"/>
    </source>
</evidence>
<organism evidence="2 3">
    <name type="scientific">Halorubellus litoreus</name>
    <dbReference type="NCBI Taxonomy" id="755308"/>
    <lineage>
        <taxon>Archaea</taxon>
        <taxon>Methanobacteriati</taxon>
        <taxon>Methanobacteriota</taxon>
        <taxon>Stenosarchaea group</taxon>
        <taxon>Halobacteria</taxon>
        <taxon>Halobacteriales</taxon>
        <taxon>Halorubellaceae</taxon>
        <taxon>Halorubellus</taxon>
    </lineage>
</organism>
<sequence length="261" mass="29920">MYEGENFEEAVENLLFDLNSLASGSVDSTLDQNGDDPRSITIHVEEPEGPDYYIEGKEGDRFFYIKCYYNLVIDIANTLGRDQIRDKREASSYQYSDNDLFIYLPSEVTLVDEQTEEIWNKDGQSKNGEESTDEPDDDTELEDVKVWRKRIAAALDIVNGVSDKEEQEIIFNLVDIFSNVPVKFRVNSAANGGLTGLEVRERIFPYEESFNIKSLDESIVRTRIPANMGMLFFQYIYDVNIRQDEDGTIAENPAERPNFPN</sequence>
<keyword evidence="3" id="KW-1185">Reference proteome</keyword>
<feature type="compositionally biased region" description="Basic and acidic residues" evidence="1">
    <location>
        <begin position="118"/>
        <end position="129"/>
    </location>
</feature>
<dbReference type="RefSeq" id="WP_336351843.1">
    <property type="nucleotide sequence ID" value="NZ_JAZAQL010000004.1"/>
</dbReference>
<name>A0ABD5VPV9_9EURY</name>
<evidence type="ECO:0000256" key="1">
    <source>
        <dbReference type="SAM" id="MobiDB-lite"/>
    </source>
</evidence>